<protein>
    <recommendedName>
        <fullName evidence="6">Fe2OG dioxygenase domain-containing protein</fullName>
    </recommendedName>
</protein>
<keyword evidence="3" id="KW-0223">Dioxygenase</keyword>
<dbReference type="GO" id="GO:0004656">
    <property type="term" value="F:procollagen-proline 4-dioxygenase activity"/>
    <property type="evidence" value="ECO:0007669"/>
    <property type="project" value="TreeGrafter"/>
</dbReference>
<evidence type="ECO:0000259" key="6">
    <source>
        <dbReference type="PROSITE" id="PS51471"/>
    </source>
</evidence>
<dbReference type="InterPro" id="IPR005123">
    <property type="entry name" value="Oxoglu/Fe-dep_dioxygenase_dom"/>
</dbReference>
<evidence type="ECO:0000256" key="5">
    <source>
        <dbReference type="ARBA" id="ARBA00023004"/>
    </source>
</evidence>
<evidence type="ECO:0000313" key="8">
    <source>
        <dbReference type="EMBL" id="CAE2200582.1"/>
    </source>
</evidence>
<dbReference type="InterPro" id="IPR045054">
    <property type="entry name" value="P4HA-like"/>
</dbReference>
<dbReference type="PROSITE" id="PS51471">
    <property type="entry name" value="FE2OG_OXY"/>
    <property type="match status" value="1"/>
</dbReference>
<proteinExistence type="predicted"/>
<dbReference type="InterPro" id="IPR044862">
    <property type="entry name" value="Pro_4_hyd_alph_FE2OG_OXY"/>
</dbReference>
<reference evidence="8" key="1">
    <citation type="submission" date="2021-01" db="EMBL/GenBank/DDBJ databases">
        <authorList>
            <person name="Corre E."/>
            <person name="Pelletier E."/>
            <person name="Niang G."/>
            <person name="Scheremetjew M."/>
            <person name="Finn R."/>
            <person name="Kale V."/>
            <person name="Holt S."/>
            <person name="Cochrane G."/>
            <person name="Meng A."/>
            <person name="Brown T."/>
            <person name="Cohen L."/>
        </authorList>
    </citation>
    <scope>NUCLEOTIDE SEQUENCE</scope>
    <source>
        <strain evidence="8">Isolate 1302-5</strain>
    </source>
</reference>
<keyword evidence="4" id="KW-0560">Oxidoreductase</keyword>
<gene>
    <name evidence="7" type="ORF">OAUR00152_LOCUS532</name>
    <name evidence="8" type="ORF">OAUR00152_LOCUS533</name>
</gene>
<dbReference type="InterPro" id="IPR006620">
    <property type="entry name" value="Pro_4_hyd_alph"/>
</dbReference>
<dbReference type="Pfam" id="PF13640">
    <property type="entry name" value="2OG-FeII_Oxy_3"/>
    <property type="match status" value="1"/>
</dbReference>
<dbReference type="EMBL" id="HBKQ01000768">
    <property type="protein sequence ID" value="CAE2200580.1"/>
    <property type="molecule type" value="Transcribed_RNA"/>
</dbReference>
<evidence type="ECO:0000256" key="4">
    <source>
        <dbReference type="ARBA" id="ARBA00023002"/>
    </source>
</evidence>
<dbReference type="Gene3D" id="2.60.120.620">
    <property type="entry name" value="q2cbj1_9rhob like domain"/>
    <property type="match status" value="1"/>
</dbReference>
<feature type="domain" description="Fe2OG dioxygenase" evidence="6">
    <location>
        <begin position="213"/>
        <end position="330"/>
    </location>
</feature>
<name>A0A6U6CDW6_9STRA</name>
<comment type="cofactor">
    <cofactor evidence="1">
        <name>L-ascorbate</name>
        <dbReference type="ChEBI" id="CHEBI:38290"/>
    </cofactor>
</comment>
<keyword evidence="2" id="KW-0479">Metal-binding</keyword>
<evidence type="ECO:0000256" key="2">
    <source>
        <dbReference type="ARBA" id="ARBA00022723"/>
    </source>
</evidence>
<dbReference type="PANTHER" id="PTHR10869:SF235">
    <property type="entry name" value="PROCOLLAGEN-PROLINE 4-DIOXYGENASE"/>
    <property type="match status" value="1"/>
</dbReference>
<dbReference type="AlphaFoldDB" id="A0A6U6CDW6"/>
<dbReference type="PANTHER" id="PTHR10869">
    <property type="entry name" value="PROLYL 4-HYDROXYLASE ALPHA SUBUNIT"/>
    <property type="match status" value="1"/>
</dbReference>
<dbReference type="SMART" id="SM00702">
    <property type="entry name" value="P4Hc"/>
    <property type="match status" value="1"/>
</dbReference>
<dbReference type="EMBL" id="HBKQ01000769">
    <property type="protein sequence ID" value="CAE2200582.1"/>
    <property type="molecule type" value="Transcribed_RNA"/>
</dbReference>
<keyword evidence="5" id="KW-0408">Iron</keyword>
<evidence type="ECO:0000313" key="7">
    <source>
        <dbReference type="EMBL" id="CAE2200580.1"/>
    </source>
</evidence>
<dbReference type="GO" id="GO:0031418">
    <property type="term" value="F:L-ascorbic acid binding"/>
    <property type="evidence" value="ECO:0007669"/>
    <property type="project" value="InterPro"/>
</dbReference>
<dbReference type="GO" id="GO:0005783">
    <property type="term" value="C:endoplasmic reticulum"/>
    <property type="evidence" value="ECO:0007669"/>
    <property type="project" value="TreeGrafter"/>
</dbReference>
<evidence type="ECO:0000256" key="3">
    <source>
        <dbReference type="ARBA" id="ARBA00022964"/>
    </source>
</evidence>
<accession>A0A6U6CDW6</accession>
<sequence length="349" mass="39631">MARFRLLPFVRFANSTGEPSESMDRLRQDEQFFVPSQKFNATMWGCDDELGAAACSDLPGLFSDDGTTCRWPSAELCLSTCGQCPLVEAAKKCTSLPQEMDERMLNEHMNWAAFFARITSPEMAAGREHLRGAHLLNAETPWVAEFPNYLSESEADELIRISKTEGYRIEDEHPKDIRDVNVTNCDSIRCMRQPFMSELSRRASELLGLHPNNFESMEFINYGPGQHYVWHSDEHSWRYPIRDPAAVIAGPRLLTMFYYLSDVEEGGETAFAGPDSTGRTKRLFVSPKKGKVILWANMKDDWRSNEPAAMHAALPVRRGRKFAGTLWVHASGFRVPELYSGIECNPRYV</sequence>
<evidence type="ECO:0000256" key="1">
    <source>
        <dbReference type="ARBA" id="ARBA00001961"/>
    </source>
</evidence>
<dbReference type="GO" id="GO:0005506">
    <property type="term" value="F:iron ion binding"/>
    <property type="evidence" value="ECO:0007669"/>
    <property type="project" value="InterPro"/>
</dbReference>
<organism evidence="8">
    <name type="scientific">Odontella aurita</name>
    <dbReference type="NCBI Taxonomy" id="265563"/>
    <lineage>
        <taxon>Eukaryota</taxon>
        <taxon>Sar</taxon>
        <taxon>Stramenopiles</taxon>
        <taxon>Ochrophyta</taxon>
        <taxon>Bacillariophyta</taxon>
        <taxon>Mediophyceae</taxon>
        <taxon>Biddulphiophycidae</taxon>
        <taxon>Eupodiscales</taxon>
        <taxon>Odontellaceae</taxon>
        <taxon>Odontella</taxon>
    </lineage>
</organism>